<evidence type="ECO:0000256" key="6">
    <source>
        <dbReference type="ARBA" id="ARBA00023012"/>
    </source>
</evidence>
<evidence type="ECO:0000256" key="3">
    <source>
        <dbReference type="ARBA" id="ARBA00022741"/>
    </source>
</evidence>
<sequence>MRYCLMVALIFIVTCKAFAVTGSKTQEVLLLHSYHKGYKWTDDMSLAIDESFANRENVEIMSLYMDIKRIDTPAYLDALARLYKEQFPNRTFDLIMAADNAALDFVLMHHSTVFHNAPIVFLGINGFHPRLLRGLNHKITGVVEEVDIASTLELMLAMNGGLQTIFVLNDQSETGLAVKHELEKVIPYYSSRLNFEYVDNLDILAIKERVSTLNPENTAILFLLLFKDSTGKYFTYKESLQEVRAVSSVPIFGVWDFYLGHGVVGGKMTSAKAQGEAASKMALEILDGKSPDEIPILDTSPNVYLFDHNELARFGLKIPLHIGFHEIHNKPFSFYETYKSLVWSLVLLFLAGTAVTFVLATNVILRRKSEKELKSQLMFITTLLDTMKNPIFYKDVLGRYMGCNQAFSTLLKLPKWEIKGKTIYDLFPSAWAKEHALKDEMLLKYPNASSVDEATLHLPGRPMQHFVLHKATYSNADASVGGVVCIMDNITERIQQKQFLIQQSKLAEMGEMIAAIAHQWNEPLVELSAIVQDMEMAYYNEELTDDVVKAYVKDSMLQIQYMSKTLKDFRNFLKPSTQKKSFSVRTALSEITELIGRHVFYSNINLFVNFKPEFGDIMVYGYENEFKQVLLNIINNAKKKIINTYKGTDKVGIITINVYRNEDTTVIQIIDDAGEIHPSIINHVFDPYFTTTPGGTGLGLYMAKVIIEDKMQGRISVANGENSAIFIVEVPNCERVEKAPKVQGISTEEHLM</sequence>
<keyword evidence="12" id="KW-1185">Reference proteome</keyword>
<dbReference type="SUPFAM" id="SSF55785">
    <property type="entry name" value="PYP-like sensor domain (PAS domain)"/>
    <property type="match status" value="1"/>
</dbReference>
<dbReference type="SUPFAM" id="SSF47384">
    <property type="entry name" value="Homodimeric domain of signal transducing histidine kinase"/>
    <property type="match status" value="1"/>
</dbReference>
<dbReference type="PANTHER" id="PTHR43065:SF10">
    <property type="entry name" value="PEROXIDE STRESS-ACTIVATED HISTIDINE KINASE MAK3"/>
    <property type="match status" value="1"/>
</dbReference>
<evidence type="ECO:0000256" key="4">
    <source>
        <dbReference type="ARBA" id="ARBA00022777"/>
    </source>
</evidence>
<keyword evidence="6" id="KW-0902">Two-component regulatory system</keyword>
<accession>A0ABS2WPR3</accession>
<dbReference type="SUPFAM" id="SSF55874">
    <property type="entry name" value="ATPase domain of HSP90 chaperone/DNA topoisomerase II/histidine kinase"/>
    <property type="match status" value="1"/>
</dbReference>
<dbReference type="PROSITE" id="PS50109">
    <property type="entry name" value="HIS_KIN"/>
    <property type="match status" value="1"/>
</dbReference>
<dbReference type="RefSeq" id="WP_205458062.1">
    <property type="nucleotide sequence ID" value="NZ_JAFHKK010000003.1"/>
</dbReference>
<keyword evidence="2" id="KW-0808">Transferase</keyword>
<evidence type="ECO:0000256" key="7">
    <source>
        <dbReference type="SAM" id="Phobius"/>
    </source>
</evidence>
<evidence type="ECO:0000256" key="5">
    <source>
        <dbReference type="ARBA" id="ARBA00022840"/>
    </source>
</evidence>
<dbReference type="Pfam" id="PF02518">
    <property type="entry name" value="HATPase_c"/>
    <property type="match status" value="1"/>
</dbReference>
<gene>
    <name evidence="11" type="ORF">JWV37_02435</name>
</gene>
<dbReference type="InterPro" id="IPR000014">
    <property type="entry name" value="PAS"/>
</dbReference>
<reference evidence="12" key="1">
    <citation type="submission" date="2021-02" db="EMBL/GenBank/DDBJ databases">
        <title>Sulfurospirillum tamanensis sp. nov.</title>
        <authorList>
            <person name="Merkel A.Y."/>
        </authorList>
    </citation>
    <scope>NUCLEOTIDE SEQUENCE [LARGE SCALE GENOMIC DNA]</scope>
    <source>
        <strain evidence="12">T05b</strain>
    </source>
</reference>
<feature type="chain" id="PRO_5046306520" evidence="8">
    <location>
        <begin position="20"/>
        <end position="752"/>
    </location>
</feature>
<organism evidence="11 12">
    <name type="scientific">Sulfurospirillum tamanense</name>
    <dbReference type="NCBI Taxonomy" id="2813362"/>
    <lineage>
        <taxon>Bacteria</taxon>
        <taxon>Pseudomonadati</taxon>
        <taxon>Campylobacterota</taxon>
        <taxon>Epsilonproteobacteria</taxon>
        <taxon>Campylobacterales</taxon>
        <taxon>Sulfurospirillaceae</taxon>
        <taxon>Sulfurospirillum</taxon>
    </lineage>
</organism>
<dbReference type="Pfam" id="PF08448">
    <property type="entry name" value="PAS_4"/>
    <property type="match status" value="1"/>
</dbReference>
<reference evidence="11 12" key="3">
    <citation type="submission" date="2021-02" db="EMBL/GenBank/DDBJ databases">
        <authorList>
            <person name="Merkel A.Y."/>
        </authorList>
    </citation>
    <scope>NUCLEOTIDE SEQUENCE [LARGE SCALE GENOMIC DNA]</scope>
    <source>
        <strain evidence="11 12">T05b</strain>
    </source>
</reference>
<protein>
    <submittedName>
        <fullName evidence="11">PAS domain-containing protein</fullName>
    </submittedName>
</protein>
<dbReference type="Proteomes" id="UP000703590">
    <property type="component" value="Unassembled WGS sequence"/>
</dbReference>
<evidence type="ECO:0000256" key="2">
    <source>
        <dbReference type="ARBA" id="ARBA00022679"/>
    </source>
</evidence>
<reference evidence="11 12" key="2">
    <citation type="submission" date="2021-02" db="EMBL/GenBank/DDBJ databases">
        <title>Sulfurospirillum tamanensis sp. nov.</title>
        <authorList>
            <person name="Frolova A."/>
            <person name="Merkel A."/>
            <person name="Slobodkin A."/>
        </authorList>
    </citation>
    <scope>NUCLEOTIDE SEQUENCE [LARGE SCALE GENOMIC DNA]</scope>
    <source>
        <strain evidence="11 12">T05b</strain>
    </source>
</reference>
<keyword evidence="7" id="KW-1133">Transmembrane helix</keyword>
<dbReference type="InterPro" id="IPR035965">
    <property type="entry name" value="PAS-like_dom_sf"/>
</dbReference>
<keyword evidence="7" id="KW-0472">Membrane</keyword>
<dbReference type="InterPro" id="IPR013656">
    <property type="entry name" value="PAS_4"/>
</dbReference>
<dbReference type="CDD" id="cd00130">
    <property type="entry name" value="PAS"/>
    <property type="match status" value="1"/>
</dbReference>
<feature type="transmembrane region" description="Helical" evidence="7">
    <location>
        <begin position="341"/>
        <end position="365"/>
    </location>
</feature>
<feature type="domain" description="PAS" evidence="10">
    <location>
        <begin position="376"/>
        <end position="427"/>
    </location>
</feature>
<evidence type="ECO:0000256" key="1">
    <source>
        <dbReference type="ARBA" id="ARBA00022553"/>
    </source>
</evidence>
<keyword evidence="5" id="KW-0067">ATP-binding</keyword>
<dbReference type="Gene3D" id="3.30.450.20">
    <property type="entry name" value="PAS domain"/>
    <property type="match status" value="1"/>
</dbReference>
<dbReference type="PANTHER" id="PTHR43065">
    <property type="entry name" value="SENSOR HISTIDINE KINASE"/>
    <property type="match status" value="1"/>
</dbReference>
<dbReference type="InterPro" id="IPR003594">
    <property type="entry name" value="HATPase_dom"/>
</dbReference>
<evidence type="ECO:0000259" key="9">
    <source>
        <dbReference type="PROSITE" id="PS50109"/>
    </source>
</evidence>
<dbReference type="EMBL" id="JAFHKK010000003">
    <property type="protein sequence ID" value="MBN2963625.1"/>
    <property type="molecule type" value="Genomic_DNA"/>
</dbReference>
<dbReference type="InterPro" id="IPR007487">
    <property type="entry name" value="ABC_transpt-TYRBP-like"/>
</dbReference>
<dbReference type="Gene3D" id="3.30.565.10">
    <property type="entry name" value="Histidine kinase-like ATPase, C-terminal domain"/>
    <property type="match status" value="1"/>
</dbReference>
<dbReference type="InterPro" id="IPR036890">
    <property type="entry name" value="HATPase_C_sf"/>
</dbReference>
<feature type="signal peptide" evidence="8">
    <location>
        <begin position="1"/>
        <end position="19"/>
    </location>
</feature>
<dbReference type="Gene3D" id="1.10.287.130">
    <property type="match status" value="1"/>
</dbReference>
<dbReference type="SMART" id="SM00091">
    <property type="entry name" value="PAS"/>
    <property type="match status" value="1"/>
</dbReference>
<dbReference type="Gene3D" id="3.40.50.2300">
    <property type="match status" value="2"/>
</dbReference>
<proteinExistence type="predicted"/>
<comment type="caution">
    <text evidence="11">The sequence shown here is derived from an EMBL/GenBank/DDBJ whole genome shotgun (WGS) entry which is preliminary data.</text>
</comment>
<dbReference type="SMART" id="SM00387">
    <property type="entry name" value="HATPase_c"/>
    <property type="match status" value="1"/>
</dbReference>
<evidence type="ECO:0000259" key="10">
    <source>
        <dbReference type="PROSITE" id="PS50112"/>
    </source>
</evidence>
<evidence type="ECO:0000256" key="8">
    <source>
        <dbReference type="SAM" id="SignalP"/>
    </source>
</evidence>
<name>A0ABS2WPR3_9BACT</name>
<keyword evidence="7" id="KW-0812">Transmembrane</keyword>
<keyword evidence="1" id="KW-0597">Phosphoprotein</keyword>
<dbReference type="InterPro" id="IPR005467">
    <property type="entry name" value="His_kinase_dom"/>
</dbReference>
<feature type="domain" description="Histidine kinase" evidence="9">
    <location>
        <begin position="515"/>
        <end position="734"/>
    </location>
</feature>
<keyword evidence="8" id="KW-0732">Signal</keyword>
<keyword evidence="3" id="KW-0547">Nucleotide-binding</keyword>
<dbReference type="InterPro" id="IPR036097">
    <property type="entry name" value="HisK_dim/P_sf"/>
</dbReference>
<dbReference type="Pfam" id="PF04392">
    <property type="entry name" value="ABC_sub_bind"/>
    <property type="match status" value="1"/>
</dbReference>
<evidence type="ECO:0000313" key="12">
    <source>
        <dbReference type="Proteomes" id="UP000703590"/>
    </source>
</evidence>
<keyword evidence="4" id="KW-0418">Kinase</keyword>
<evidence type="ECO:0000313" key="11">
    <source>
        <dbReference type="EMBL" id="MBN2963625.1"/>
    </source>
</evidence>
<dbReference type="PROSITE" id="PS50112">
    <property type="entry name" value="PAS"/>
    <property type="match status" value="1"/>
</dbReference>